<dbReference type="GO" id="GO:0000398">
    <property type="term" value="P:mRNA splicing, via spliceosome"/>
    <property type="evidence" value="ECO:0007669"/>
    <property type="project" value="TreeGrafter"/>
</dbReference>
<accession>A0A9P9J2Z2</accession>
<name>A0A9P9J2Z2_9HYPO</name>
<dbReference type="EMBL" id="JAGMUU010000010">
    <property type="protein sequence ID" value="KAH7144390.1"/>
    <property type="molecule type" value="Genomic_DNA"/>
</dbReference>
<dbReference type="OrthoDB" id="407609at2759"/>
<evidence type="ECO:0000259" key="2">
    <source>
        <dbReference type="SMART" id="SM01124"/>
    </source>
</evidence>
<feature type="domain" description="Lariat debranching enzyme C-terminal" evidence="2">
    <location>
        <begin position="292"/>
        <end position="451"/>
    </location>
</feature>
<keyword evidence="4" id="KW-1185">Reference proteome</keyword>
<dbReference type="Pfam" id="PF05011">
    <property type="entry name" value="DBR1"/>
    <property type="match status" value="1"/>
</dbReference>
<feature type="region of interest" description="Disordered" evidence="1">
    <location>
        <begin position="413"/>
        <end position="435"/>
    </location>
</feature>
<dbReference type="InterPro" id="IPR004843">
    <property type="entry name" value="Calcineurin-like_PHP"/>
</dbReference>
<evidence type="ECO:0000256" key="1">
    <source>
        <dbReference type="SAM" id="MobiDB-lite"/>
    </source>
</evidence>
<gene>
    <name evidence="3" type="ORF">B0J13DRAFT_607744</name>
</gene>
<proteinExistence type="predicted"/>
<evidence type="ECO:0000313" key="3">
    <source>
        <dbReference type="EMBL" id="KAH7144390.1"/>
    </source>
</evidence>
<dbReference type="GO" id="GO:0008419">
    <property type="term" value="F:RNA lariat debranching enzyme activity"/>
    <property type="evidence" value="ECO:0007669"/>
    <property type="project" value="TreeGrafter"/>
</dbReference>
<dbReference type="AlphaFoldDB" id="A0A9P9J2Z2"/>
<sequence>MATSTPSGSDSPRQPKIAVVGCGHGALDLVYSTLETECWRKGWTLSDLDLLIICGDFESFRNTADLNCMAAPRKYRKLMDFYKYYSGEATAPVLTLVIGGNHEASNYLFELYHGGWLAHNIYYLGAAGVIRYGPWRIAGLSGIYNASNYHKPHHERLPYENSHIRSIYHVREYNVQRLLQIRSQIDVGLSHDWPTWVELFGDHTSLFAEKPHFLDSAKIDNLGSKPATEVMDHLRPSYWFSGHMHVRFSATVEYKAGMSLRDSVKALPVSDALKSSLPIFESQNNPSSAKAVPNPAGTQSKTEFLGLSKAGTQARLFMELRELELPVRADPDVAQLSTLNDKGKFSLYYDEEWLAIMRAYAATLRVADSETLVVPPAKTKTKKNPSTSLPQHRTWVKENITDKGLLKVPDNFTAHAPFHDPDAPDSFDQPPEYPNQQTARFTELLQIPNKF</sequence>
<dbReference type="InterPro" id="IPR029052">
    <property type="entry name" value="Metallo-depent_PP-like"/>
</dbReference>
<reference evidence="3" key="1">
    <citation type="journal article" date="2021" name="Nat. Commun.">
        <title>Genetic determinants of endophytism in the Arabidopsis root mycobiome.</title>
        <authorList>
            <person name="Mesny F."/>
            <person name="Miyauchi S."/>
            <person name="Thiergart T."/>
            <person name="Pickel B."/>
            <person name="Atanasova L."/>
            <person name="Karlsson M."/>
            <person name="Huettel B."/>
            <person name="Barry K.W."/>
            <person name="Haridas S."/>
            <person name="Chen C."/>
            <person name="Bauer D."/>
            <person name="Andreopoulos W."/>
            <person name="Pangilinan J."/>
            <person name="LaButti K."/>
            <person name="Riley R."/>
            <person name="Lipzen A."/>
            <person name="Clum A."/>
            <person name="Drula E."/>
            <person name="Henrissat B."/>
            <person name="Kohler A."/>
            <person name="Grigoriev I.V."/>
            <person name="Martin F.M."/>
            <person name="Hacquard S."/>
        </authorList>
    </citation>
    <scope>NUCLEOTIDE SEQUENCE</scope>
    <source>
        <strain evidence="3">MPI-CAGE-AT-0021</strain>
    </source>
</reference>
<dbReference type="InterPro" id="IPR007708">
    <property type="entry name" value="DBR1_C"/>
</dbReference>
<dbReference type="GO" id="GO:0005634">
    <property type="term" value="C:nucleus"/>
    <property type="evidence" value="ECO:0007669"/>
    <property type="project" value="TreeGrafter"/>
</dbReference>
<protein>
    <submittedName>
        <fullName evidence="3">Lariat debranching enzyme, C-terminal domain-containing protein</fullName>
    </submittedName>
</protein>
<dbReference type="SMART" id="SM01124">
    <property type="entry name" value="DBR1"/>
    <property type="match status" value="1"/>
</dbReference>
<dbReference type="SUPFAM" id="SSF56300">
    <property type="entry name" value="Metallo-dependent phosphatases"/>
    <property type="match status" value="1"/>
</dbReference>
<dbReference type="PANTHER" id="PTHR12849">
    <property type="entry name" value="RNA LARIAT DEBRANCHING ENZYME"/>
    <property type="match status" value="1"/>
</dbReference>
<dbReference type="Pfam" id="PF00149">
    <property type="entry name" value="Metallophos"/>
    <property type="match status" value="1"/>
</dbReference>
<comment type="caution">
    <text evidence="3">The sequence shown here is derived from an EMBL/GenBank/DDBJ whole genome shotgun (WGS) entry which is preliminary data.</text>
</comment>
<dbReference type="Gene3D" id="3.60.21.10">
    <property type="match status" value="1"/>
</dbReference>
<dbReference type="PANTHER" id="PTHR12849:SF0">
    <property type="entry name" value="LARIAT DEBRANCHING ENZYME"/>
    <property type="match status" value="1"/>
</dbReference>
<evidence type="ECO:0000313" key="4">
    <source>
        <dbReference type="Proteomes" id="UP000717696"/>
    </source>
</evidence>
<organism evidence="3 4">
    <name type="scientific">Dactylonectria estremocensis</name>
    <dbReference type="NCBI Taxonomy" id="1079267"/>
    <lineage>
        <taxon>Eukaryota</taxon>
        <taxon>Fungi</taxon>
        <taxon>Dikarya</taxon>
        <taxon>Ascomycota</taxon>
        <taxon>Pezizomycotina</taxon>
        <taxon>Sordariomycetes</taxon>
        <taxon>Hypocreomycetidae</taxon>
        <taxon>Hypocreales</taxon>
        <taxon>Nectriaceae</taxon>
        <taxon>Dactylonectria</taxon>
    </lineage>
</organism>
<dbReference type="Proteomes" id="UP000717696">
    <property type="component" value="Unassembled WGS sequence"/>
</dbReference>